<organism evidence="1">
    <name type="scientific">marine sediment metagenome</name>
    <dbReference type="NCBI Taxonomy" id="412755"/>
    <lineage>
        <taxon>unclassified sequences</taxon>
        <taxon>metagenomes</taxon>
        <taxon>ecological metagenomes</taxon>
    </lineage>
</organism>
<protein>
    <submittedName>
        <fullName evidence="1">Uncharacterized protein</fullName>
    </submittedName>
</protein>
<name>A0A0F9LXN6_9ZZZZ</name>
<evidence type="ECO:0000313" key="1">
    <source>
        <dbReference type="EMBL" id="KKM91891.1"/>
    </source>
</evidence>
<dbReference type="AlphaFoldDB" id="A0A0F9LXN6"/>
<gene>
    <name evidence="1" type="ORF">LCGC14_1223900</name>
</gene>
<dbReference type="EMBL" id="LAZR01006471">
    <property type="protein sequence ID" value="KKM91891.1"/>
    <property type="molecule type" value="Genomic_DNA"/>
</dbReference>
<proteinExistence type="predicted"/>
<feature type="non-terminal residue" evidence="1">
    <location>
        <position position="1"/>
    </location>
</feature>
<accession>A0A0F9LXN6</accession>
<comment type="caution">
    <text evidence="1">The sequence shown here is derived from an EMBL/GenBank/DDBJ whole genome shotgun (WGS) entry which is preliminary data.</text>
</comment>
<reference evidence="1" key="1">
    <citation type="journal article" date="2015" name="Nature">
        <title>Complex archaea that bridge the gap between prokaryotes and eukaryotes.</title>
        <authorList>
            <person name="Spang A."/>
            <person name="Saw J.H."/>
            <person name="Jorgensen S.L."/>
            <person name="Zaremba-Niedzwiedzka K."/>
            <person name="Martijn J."/>
            <person name="Lind A.E."/>
            <person name="van Eijk R."/>
            <person name="Schleper C."/>
            <person name="Guy L."/>
            <person name="Ettema T.J."/>
        </authorList>
    </citation>
    <scope>NUCLEOTIDE SEQUENCE</scope>
</reference>
<sequence length="564" mass="54819">VVDQFKMDAQGAVANSGTAGAITFETTNGGMVFIIDGAANGDVLFDVESSWFLKVPDGLDDVFRIYSSAGPVLMDLDLNVTDTFTIGDAANEVGVGTVGCALLFQGSVGSVANGAATDASAGGAATWRGGTGGAAFTIGAQDDNAAAGGATNVLGGTGGATTAGAGDAGTAGAGGILTARGGTGGASLNDTVNGGAGGASNFAGGTGGVGNTGTTGGVGGALNITGGTAGAAGGGTGGNGGVVNIDGGTGVTAGNVTIDAGVGSTTDGNVVIAGTTGLVNSIGNVGGTLALDSSDWGITATGVVDALASIAFDANSSPTITVVGNGADTFTISQTGAGADDHLVIEGQGNSADALTLSTTTNAGGILISSVGGIEYTSTAAFQSYTTNSKQHKKIYIPLSMGLTQATDIMVAAPGSPLQCTGLDAGAAETGAAEGYVAVGDGADILIFEFQLPDDFIDTGTEADLILTFDIAEQAVANVDIDVRIFDYNNGTHTTPIITDTIISLNGAGRTEEALETNAAGIGDEAEIDVEDVLVIEITANGDADDFNIYGIWITYRTGVECSQ</sequence>